<evidence type="ECO:0000259" key="1">
    <source>
        <dbReference type="Pfam" id="PF13577"/>
    </source>
</evidence>
<dbReference type="Pfam" id="PF13577">
    <property type="entry name" value="SnoaL_4"/>
    <property type="match status" value="1"/>
</dbReference>
<dbReference type="EMBL" id="LZKI01000067">
    <property type="protein sequence ID" value="OBI42861.1"/>
    <property type="molecule type" value="Genomic_DNA"/>
</dbReference>
<dbReference type="SUPFAM" id="SSF54427">
    <property type="entry name" value="NTF2-like"/>
    <property type="match status" value="1"/>
</dbReference>
<dbReference type="Gene3D" id="3.10.450.50">
    <property type="match status" value="1"/>
</dbReference>
<dbReference type="InterPro" id="IPR037401">
    <property type="entry name" value="SnoaL-like"/>
</dbReference>
<dbReference type="InterPro" id="IPR032710">
    <property type="entry name" value="NTF2-like_dom_sf"/>
</dbReference>
<reference evidence="2 3" key="1">
    <citation type="submission" date="2016-06" db="EMBL/GenBank/DDBJ databases">
        <authorList>
            <person name="Kjaerup R.B."/>
            <person name="Dalgaard T.S."/>
            <person name="Juul-Madsen H.R."/>
        </authorList>
    </citation>
    <scope>NUCLEOTIDE SEQUENCE [LARGE SCALE GENOMIC DNA]</scope>
    <source>
        <strain evidence="2 3">E1334</strain>
    </source>
</reference>
<name>A0A1A2Z115_9MYCO</name>
<dbReference type="Proteomes" id="UP000091846">
    <property type="component" value="Unassembled WGS sequence"/>
</dbReference>
<protein>
    <submittedName>
        <fullName evidence="2">DUF4440 domain-containing protein</fullName>
    </submittedName>
</protein>
<evidence type="ECO:0000313" key="3">
    <source>
        <dbReference type="Proteomes" id="UP000091846"/>
    </source>
</evidence>
<evidence type="ECO:0000313" key="2">
    <source>
        <dbReference type="EMBL" id="OBI42861.1"/>
    </source>
</evidence>
<comment type="caution">
    <text evidence="2">The sequence shown here is derived from an EMBL/GenBank/DDBJ whole genome shotgun (WGS) entry which is preliminary data.</text>
</comment>
<sequence length="147" mass="16707">MDSHQLRVLCDERDVERRLILFARAMDDRDWTAIAEILDADAEGDFGTGRVQGRAAIVEMLHGFLDSCGPTQHLLGNVVIDVDGDVAISHAYVHDVHLRSDAHHSARFYTLGDYTDTWQRRHDGLWCLTERIKSNRAYVGSLALFER</sequence>
<organism evidence="2 3">
    <name type="scientific">Mycobacterium colombiense</name>
    <dbReference type="NCBI Taxonomy" id="339268"/>
    <lineage>
        <taxon>Bacteria</taxon>
        <taxon>Bacillati</taxon>
        <taxon>Actinomycetota</taxon>
        <taxon>Actinomycetes</taxon>
        <taxon>Mycobacteriales</taxon>
        <taxon>Mycobacteriaceae</taxon>
        <taxon>Mycobacterium</taxon>
        <taxon>Mycobacterium avium complex (MAC)</taxon>
    </lineage>
</organism>
<gene>
    <name evidence="2" type="ORF">A5708_19895</name>
</gene>
<dbReference type="AlphaFoldDB" id="A0A1A2Z115"/>
<proteinExistence type="predicted"/>
<accession>A0A1A2Z115</accession>
<feature type="domain" description="SnoaL-like" evidence="1">
    <location>
        <begin position="8"/>
        <end position="131"/>
    </location>
</feature>